<protein>
    <submittedName>
        <fullName evidence="10">Peptidase M48, Ste24p</fullName>
    </submittedName>
</protein>
<evidence type="ECO:0000313" key="10">
    <source>
        <dbReference type="EMBL" id="EAR22787.1"/>
    </source>
</evidence>
<comment type="cofactor">
    <cofactor evidence="6">
        <name>Zn(2+)</name>
        <dbReference type="ChEBI" id="CHEBI:29105"/>
    </cofactor>
    <text evidence="6">Binds 1 zinc ion per subunit.</text>
</comment>
<feature type="domain" description="Peptidase M48" evidence="9">
    <location>
        <begin position="83"/>
        <end position="246"/>
    </location>
</feature>
<accession>A4BNI8</accession>
<keyword evidence="1 6" id="KW-0645">Protease</keyword>
<dbReference type="PROSITE" id="PS51257">
    <property type="entry name" value="PROKAR_LIPOPROTEIN"/>
    <property type="match status" value="1"/>
</dbReference>
<dbReference type="AlphaFoldDB" id="A4BNI8"/>
<dbReference type="GO" id="GO:0016020">
    <property type="term" value="C:membrane"/>
    <property type="evidence" value="ECO:0007669"/>
    <property type="project" value="TreeGrafter"/>
</dbReference>
<feature type="signal peptide" evidence="8">
    <location>
        <begin position="1"/>
        <end position="21"/>
    </location>
</feature>
<keyword evidence="11" id="KW-1185">Reference proteome</keyword>
<feature type="compositionally biased region" description="Polar residues" evidence="7">
    <location>
        <begin position="229"/>
        <end position="239"/>
    </location>
</feature>
<dbReference type="GO" id="GO:0046872">
    <property type="term" value="F:metal ion binding"/>
    <property type="evidence" value="ECO:0007669"/>
    <property type="project" value="UniProtKB-KW"/>
</dbReference>
<dbReference type="GO" id="GO:0051603">
    <property type="term" value="P:proteolysis involved in protein catabolic process"/>
    <property type="evidence" value="ECO:0007669"/>
    <property type="project" value="TreeGrafter"/>
</dbReference>
<dbReference type="HOGENOM" id="CLU_029002_5_0_6"/>
<dbReference type="RefSeq" id="WP_005002138.1">
    <property type="nucleotide sequence ID" value="NZ_CH672427.1"/>
</dbReference>
<name>A4BNI8_9GAMM</name>
<reference evidence="10 11" key="1">
    <citation type="submission" date="2006-02" db="EMBL/GenBank/DDBJ databases">
        <authorList>
            <person name="Waterbury J."/>
            <person name="Ferriera S."/>
            <person name="Johnson J."/>
            <person name="Kravitz S."/>
            <person name="Halpern A."/>
            <person name="Remington K."/>
            <person name="Beeson K."/>
            <person name="Tran B."/>
            <person name="Rogers Y.-H."/>
            <person name="Friedman R."/>
            <person name="Venter J.C."/>
        </authorList>
    </citation>
    <scope>NUCLEOTIDE SEQUENCE [LARGE SCALE GENOMIC DNA]</scope>
    <source>
        <strain evidence="10 11">Nb-231</strain>
    </source>
</reference>
<dbReference type="Pfam" id="PF01435">
    <property type="entry name" value="Peptidase_M48"/>
    <property type="match status" value="1"/>
</dbReference>
<evidence type="ECO:0000256" key="4">
    <source>
        <dbReference type="ARBA" id="ARBA00022833"/>
    </source>
</evidence>
<dbReference type="InterPro" id="IPR051156">
    <property type="entry name" value="Mito/Outer_Membr_Metalloprot"/>
</dbReference>
<sequence>MRITTRGTGALVMACSLWVTACTTSPTGRSQLKLFPEQQVESMGTQAYKEMKQKQPIADDPRVTSYVRCVADAITRVLPGEHGKTHWEVTVFRSDQINAFALPGGKIGVYSGLLKVAQTPGQLATVIGHEVGHVLAGHANERLSTNAATQTGLDLLSIFVGSGGFIEQQGLALLGLGAQVGIILPFSRTQESEADEIGAELMAQAGFDPRQGVELWQNMSKAGGDQPPQFLSTHPSPSNRIEDLRDHMPRAMRLYERAQFDGRNPECTRPATK</sequence>
<comment type="caution">
    <text evidence="10">The sequence shown here is derived from an EMBL/GenBank/DDBJ whole genome shotgun (WGS) entry which is preliminary data.</text>
</comment>
<dbReference type="EMBL" id="AAOF01000002">
    <property type="protein sequence ID" value="EAR22787.1"/>
    <property type="molecule type" value="Genomic_DNA"/>
</dbReference>
<evidence type="ECO:0000256" key="2">
    <source>
        <dbReference type="ARBA" id="ARBA00022723"/>
    </source>
</evidence>
<feature type="chain" id="PRO_5002665474" evidence="8">
    <location>
        <begin position="22"/>
        <end position="273"/>
    </location>
</feature>
<keyword evidence="2" id="KW-0479">Metal-binding</keyword>
<evidence type="ECO:0000256" key="5">
    <source>
        <dbReference type="ARBA" id="ARBA00023049"/>
    </source>
</evidence>
<dbReference type="PANTHER" id="PTHR22726">
    <property type="entry name" value="METALLOENDOPEPTIDASE OMA1"/>
    <property type="match status" value="1"/>
</dbReference>
<evidence type="ECO:0000256" key="1">
    <source>
        <dbReference type="ARBA" id="ARBA00022670"/>
    </source>
</evidence>
<keyword evidence="3 6" id="KW-0378">Hydrolase</keyword>
<evidence type="ECO:0000256" key="6">
    <source>
        <dbReference type="RuleBase" id="RU003983"/>
    </source>
</evidence>
<gene>
    <name evidence="10" type="ORF">NB231_10053</name>
</gene>
<dbReference type="InterPro" id="IPR001915">
    <property type="entry name" value="Peptidase_M48"/>
</dbReference>
<feature type="region of interest" description="Disordered" evidence="7">
    <location>
        <begin position="220"/>
        <end position="241"/>
    </location>
</feature>
<keyword evidence="5 6" id="KW-0482">Metalloprotease</keyword>
<dbReference type="PANTHER" id="PTHR22726:SF24">
    <property type="entry name" value="M48 FAMILY METALLOPEPTIDASE"/>
    <property type="match status" value="1"/>
</dbReference>
<evidence type="ECO:0000259" key="9">
    <source>
        <dbReference type="Pfam" id="PF01435"/>
    </source>
</evidence>
<dbReference type="Proteomes" id="UP000003374">
    <property type="component" value="Unassembled WGS sequence"/>
</dbReference>
<evidence type="ECO:0000256" key="7">
    <source>
        <dbReference type="SAM" id="MobiDB-lite"/>
    </source>
</evidence>
<comment type="similarity">
    <text evidence="6">Belongs to the peptidase M48 family.</text>
</comment>
<dbReference type="GO" id="GO:0004222">
    <property type="term" value="F:metalloendopeptidase activity"/>
    <property type="evidence" value="ECO:0007669"/>
    <property type="project" value="InterPro"/>
</dbReference>
<dbReference type="CDD" id="cd07331">
    <property type="entry name" value="M48C_Oma1_like"/>
    <property type="match status" value="1"/>
</dbReference>
<dbReference type="Gene3D" id="3.30.2010.10">
    <property type="entry name" value="Metalloproteases ('zincins'), catalytic domain"/>
    <property type="match status" value="1"/>
</dbReference>
<dbReference type="eggNOG" id="COG0501">
    <property type="taxonomic scope" value="Bacteria"/>
</dbReference>
<evidence type="ECO:0000313" key="11">
    <source>
        <dbReference type="Proteomes" id="UP000003374"/>
    </source>
</evidence>
<evidence type="ECO:0000256" key="3">
    <source>
        <dbReference type="ARBA" id="ARBA00022801"/>
    </source>
</evidence>
<keyword evidence="4 6" id="KW-0862">Zinc</keyword>
<proteinExistence type="inferred from homology"/>
<evidence type="ECO:0000256" key="8">
    <source>
        <dbReference type="SAM" id="SignalP"/>
    </source>
</evidence>
<keyword evidence="8" id="KW-0732">Signal</keyword>
<dbReference type="STRING" id="314278.NB231_10053"/>
<organism evidence="10 11">
    <name type="scientific">Nitrococcus mobilis Nb-231</name>
    <dbReference type="NCBI Taxonomy" id="314278"/>
    <lineage>
        <taxon>Bacteria</taxon>
        <taxon>Pseudomonadati</taxon>
        <taxon>Pseudomonadota</taxon>
        <taxon>Gammaproteobacteria</taxon>
        <taxon>Chromatiales</taxon>
        <taxon>Ectothiorhodospiraceae</taxon>
        <taxon>Nitrococcus</taxon>
    </lineage>
</organism>